<keyword evidence="5 7" id="KW-0472">Membrane</keyword>
<dbReference type="InterPro" id="IPR024528">
    <property type="entry name" value="ThrE_2"/>
</dbReference>
<dbReference type="InterPro" id="IPR050539">
    <property type="entry name" value="ThrE_Dicarb/AminoAcid_Exp"/>
</dbReference>
<dbReference type="PANTHER" id="PTHR34390:SF2">
    <property type="entry name" value="SUCCINATE TRANSPORTER SUBUNIT YJJP-RELATED"/>
    <property type="match status" value="1"/>
</dbReference>
<evidence type="ECO:0000256" key="5">
    <source>
        <dbReference type="ARBA" id="ARBA00023136"/>
    </source>
</evidence>
<feature type="transmembrane region" description="Helical" evidence="7">
    <location>
        <begin position="114"/>
        <end position="132"/>
    </location>
</feature>
<dbReference type="Proteomes" id="UP001651690">
    <property type="component" value="Unassembled WGS sequence"/>
</dbReference>
<evidence type="ECO:0000259" key="9">
    <source>
        <dbReference type="Pfam" id="PF12821"/>
    </source>
</evidence>
<evidence type="ECO:0000256" key="7">
    <source>
        <dbReference type="SAM" id="Phobius"/>
    </source>
</evidence>
<evidence type="ECO:0000256" key="1">
    <source>
        <dbReference type="ARBA" id="ARBA00004651"/>
    </source>
</evidence>
<evidence type="ECO:0000256" key="6">
    <source>
        <dbReference type="ARBA" id="ARBA00034125"/>
    </source>
</evidence>
<keyword evidence="3 7" id="KW-0812">Transmembrane</keyword>
<name>A0ABT1LWM5_9MYCO</name>
<reference evidence="10 11" key="1">
    <citation type="submission" date="2022-06" db="EMBL/GenBank/DDBJ databases">
        <title>Mycolicibacterium sp. CAU 1645 isolated from seawater.</title>
        <authorList>
            <person name="Kim W."/>
        </authorList>
    </citation>
    <scope>NUCLEOTIDE SEQUENCE [LARGE SCALE GENOMIC DNA]</scope>
    <source>
        <strain evidence="10 11">CAU 1645</strain>
    </source>
</reference>
<sequence length="413" mass="41228">MTDDRGERYDALLAAASLLFANGQSTAMTQTAVARLNRGLDLDAVVVPTWSMLTLTAAGSRTTVLTSAVSPTAINMRRVAAMMSVADRAQDGPLELEHVTAGVAKAERQPGSGTTAFVIACAAGAAALSVIYGADQPLVLLLVAVAAAGGGLLRRWLGAAGAGPLTQAFGAALLAGGVGAAATHAGLGTAAALVAICPAMVLVPGPHILNGALDMLDLRVPLGLARLAFGLLLLTAISGGLIVGLHAGGQTLAVTAQSSSAPFLVDVVAAGVAAASYPVFFSMPWRMIGWPVAAGMLAHGVHWLAVAAGASLAIAAFASCLLVGTLLVPISHRMRIPFAGIGFAAVVALVPGVFVFRTLAGFVEFAGAPSAELLSASAGDLIGASVIVAAMALGLALPMHVHAAMLRRRHAAA</sequence>
<keyword evidence="11" id="KW-1185">Reference proteome</keyword>
<dbReference type="Pfam" id="PF06738">
    <property type="entry name" value="ThrE"/>
    <property type="match status" value="1"/>
</dbReference>
<proteinExistence type="inferred from homology"/>
<gene>
    <name evidence="10" type="ORF">NM203_03710</name>
</gene>
<dbReference type="InterPro" id="IPR010619">
    <property type="entry name" value="ThrE-like_N"/>
</dbReference>
<comment type="similarity">
    <text evidence="6">Belongs to the ThrE exporter (TC 2.A.79) family.</text>
</comment>
<feature type="transmembrane region" description="Helical" evidence="7">
    <location>
        <begin position="222"/>
        <end position="243"/>
    </location>
</feature>
<feature type="transmembrane region" description="Helical" evidence="7">
    <location>
        <begin position="382"/>
        <end position="401"/>
    </location>
</feature>
<comment type="subcellular location">
    <subcellularLocation>
        <location evidence="1">Cell membrane</location>
        <topology evidence="1">Multi-pass membrane protein</topology>
    </subcellularLocation>
</comment>
<feature type="transmembrane region" description="Helical" evidence="7">
    <location>
        <begin position="340"/>
        <end position="362"/>
    </location>
</feature>
<protein>
    <submittedName>
        <fullName evidence="10">Threonine/serine exporter family protein</fullName>
    </submittedName>
</protein>
<evidence type="ECO:0000256" key="3">
    <source>
        <dbReference type="ARBA" id="ARBA00022692"/>
    </source>
</evidence>
<feature type="transmembrane region" description="Helical" evidence="7">
    <location>
        <begin position="169"/>
        <end position="202"/>
    </location>
</feature>
<comment type="caution">
    <text evidence="10">The sequence shown here is derived from an EMBL/GenBank/DDBJ whole genome shotgun (WGS) entry which is preliminary data.</text>
</comment>
<evidence type="ECO:0000313" key="10">
    <source>
        <dbReference type="EMBL" id="MCP9271288.1"/>
    </source>
</evidence>
<evidence type="ECO:0000313" key="11">
    <source>
        <dbReference type="Proteomes" id="UP001651690"/>
    </source>
</evidence>
<dbReference type="Pfam" id="PF12821">
    <property type="entry name" value="ThrE_2"/>
    <property type="match status" value="1"/>
</dbReference>
<keyword evidence="4 7" id="KW-1133">Transmembrane helix</keyword>
<feature type="transmembrane region" description="Helical" evidence="7">
    <location>
        <begin position="138"/>
        <end position="157"/>
    </location>
</feature>
<evidence type="ECO:0000256" key="2">
    <source>
        <dbReference type="ARBA" id="ARBA00022475"/>
    </source>
</evidence>
<feature type="transmembrane region" description="Helical" evidence="7">
    <location>
        <begin position="263"/>
        <end position="283"/>
    </location>
</feature>
<accession>A0ABT1LWM5</accession>
<dbReference type="RefSeq" id="WP_255058332.1">
    <property type="nucleotide sequence ID" value="NZ_JANDBD010000002.1"/>
</dbReference>
<feature type="domain" description="Threonine/Serine exporter ThrE" evidence="9">
    <location>
        <begin position="267"/>
        <end position="399"/>
    </location>
</feature>
<organism evidence="10 11">
    <name type="scientific">Mycolicibacterium arenosum</name>
    <dbReference type="NCBI Taxonomy" id="2952157"/>
    <lineage>
        <taxon>Bacteria</taxon>
        <taxon>Bacillati</taxon>
        <taxon>Actinomycetota</taxon>
        <taxon>Actinomycetes</taxon>
        <taxon>Mycobacteriales</taxon>
        <taxon>Mycobacteriaceae</taxon>
        <taxon>Mycolicibacterium</taxon>
    </lineage>
</organism>
<evidence type="ECO:0000259" key="8">
    <source>
        <dbReference type="Pfam" id="PF06738"/>
    </source>
</evidence>
<evidence type="ECO:0000256" key="4">
    <source>
        <dbReference type="ARBA" id="ARBA00022989"/>
    </source>
</evidence>
<keyword evidence="2" id="KW-1003">Cell membrane</keyword>
<dbReference type="EMBL" id="JANDBD010000002">
    <property type="protein sequence ID" value="MCP9271288.1"/>
    <property type="molecule type" value="Genomic_DNA"/>
</dbReference>
<feature type="transmembrane region" description="Helical" evidence="7">
    <location>
        <begin position="303"/>
        <end position="328"/>
    </location>
</feature>
<dbReference type="PANTHER" id="PTHR34390">
    <property type="entry name" value="UPF0442 PROTEIN YJJB-RELATED"/>
    <property type="match status" value="1"/>
</dbReference>
<feature type="domain" description="Threonine/serine exporter-like N-terminal" evidence="8">
    <location>
        <begin position="11"/>
        <end position="246"/>
    </location>
</feature>